<feature type="transmembrane region" description="Helical" evidence="1">
    <location>
        <begin position="160"/>
        <end position="182"/>
    </location>
</feature>
<dbReference type="KEGG" id="hqi:H9L05_11520"/>
<reference evidence="2 3" key="1">
    <citation type="submission" date="2020-08" db="EMBL/GenBank/DDBJ databases">
        <title>Genome sequence of Hymenobacter qilianensis JCM 19763T.</title>
        <authorList>
            <person name="Hyun D.-W."/>
            <person name="Bae J.-W."/>
        </authorList>
    </citation>
    <scope>NUCLEOTIDE SEQUENCE [LARGE SCALE GENOMIC DNA]</scope>
    <source>
        <strain evidence="2 3">JCM 19763</strain>
    </source>
</reference>
<sequence>MEVSTNFPPARSDSSVAAHRLTLTTLQKVAIPVGAIWFYTLFWQERPALNVLLYTLFVLTVGLVELPRHAPQWRSTGFRLTLAGTILSAALVAWYGSGAAFLAWLASSAMWLGYRNQPHLKLVVYALLTAVSSAIRAVPRLAQLLVLPRSLDGRVERAWFYGRLLVLPFVALLGFHILFAIANPVYSALTERVLNAIGEWVEAFFEIFSIPHFLFFLFGLALTGAALVIVPVHYFADKESRFGEFILRQRDRVASFAVRRPDFRAKRFRALDLRKEYIVALSMFGLVNVLLLVVNGVDINWIWFGFQPSPGFDLTQFVHEGTYVLILSILVAMGIVLWFFRRNLNFYEQGLPLLRWLATVWVLQNAVLAVSVGLRNYYYILYTGLAYKRIGVYFFLLLTFFGLATVLLKIWQRRSAYSLVRMNGLAAYVLMLGLACGNWEIWIARYNLRPELHELDYGFLLNMPDRVLPTLAAQPEVLTQRHLVHEYYGSWIELKPDDAAQRLQQRLARYKERQEARKWPSYTYADWRAYQQLTANKL</sequence>
<dbReference type="EMBL" id="CP060784">
    <property type="protein sequence ID" value="QNP50814.1"/>
    <property type="molecule type" value="Genomic_DNA"/>
</dbReference>
<evidence type="ECO:0000313" key="3">
    <source>
        <dbReference type="Proteomes" id="UP000516093"/>
    </source>
</evidence>
<keyword evidence="1" id="KW-0812">Transmembrane</keyword>
<dbReference type="InterPro" id="IPR025291">
    <property type="entry name" value="DUF4153"/>
</dbReference>
<evidence type="ECO:0000313" key="2">
    <source>
        <dbReference type="EMBL" id="QNP50814.1"/>
    </source>
</evidence>
<dbReference type="Proteomes" id="UP000516093">
    <property type="component" value="Chromosome"/>
</dbReference>
<dbReference type="AlphaFoldDB" id="A0A7H0GR98"/>
<feature type="transmembrane region" description="Helical" evidence="1">
    <location>
        <begin position="48"/>
        <end position="66"/>
    </location>
</feature>
<gene>
    <name evidence="2" type="ORF">H9L05_11520</name>
</gene>
<proteinExistence type="predicted"/>
<evidence type="ECO:0000256" key="1">
    <source>
        <dbReference type="SAM" id="Phobius"/>
    </source>
</evidence>
<feature type="transmembrane region" description="Helical" evidence="1">
    <location>
        <begin position="122"/>
        <end position="139"/>
    </location>
</feature>
<feature type="transmembrane region" description="Helical" evidence="1">
    <location>
        <begin position="21"/>
        <end position="42"/>
    </location>
</feature>
<keyword evidence="1" id="KW-1133">Transmembrane helix</keyword>
<feature type="transmembrane region" description="Helical" evidence="1">
    <location>
        <begin position="323"/>
        <end position="341"/>
    </location>
</feature>
<dbReference type="Pfam" id="PF13687">
    <property type="entry name" value="DUF4153"/>
    <property type="match status" value="1"/>
</dbReference>
<dbReference type="RefSeq" id="WP_187731129.1">
    <property type="nucleotide sequence ID" value="NZ_BMFN01000001.1"/>
</dbReference>
<feature type="transmembrane region" description="Helical" evidence="1">
    <location>
        <begin position="213"/>
        <end position="236"/>
    </location>
</feature>
<name>A0A7H0GR98_9BACT</name>
<accession>A0A7H0GR98</accession>
<feature type="transmembrane region" description="Helical" evidence="1">
    <location>
        <begin position="353"/>
        <end position="378"/>
    </location>
</feature>
<feature type="transmembrane region" description="Helical" evidence="1">
    <location>
        <begin position="78"/>
        <end position="102"/>
    </location>
</feature>
<feature type="transmembrane region" description="Helical" evidence="1">
    <location>
        <begin position="277"/>
        <end position="303"/>
    </location>
</feature>
<feature type="transmembrane region" description="Helical" evidence="1">
    <location>
        <begin position="423"/>
        <end position="442"/>
    </location>
</feature>
<protein>
    <submittedName>
        <fullName evidence="2">DUF4173 domain-containing protein</fullName>
    </submittedName>
</protein>
<keyword evidence="3" id="KW-1185">Reference proteome</keyword>
<keyword evidence="1" id="KW-0472">Membrane</keyword>
<feature type="transmembrane region" description="Helical" evidence="1">
    <location>
        <begin position="390"/>
        <end position="411"/>
    </location>
</feature>
<organism evidence="2 3">
    <name type="scientific">Hymenobacter qilianensis</name>
    <dbReference type="NCBI Taxonomy" id="1385715"/>
    <lineage>
        <taxon>Bacteria</taxon>
        <taxon>Pseudomonadati</taxon>
        <taxon>Bacteroidota</taxon>
        <taxon>Cytophagia</taxon>
        <taxon>Cytophagales</taxon>
        <taxon>Hymenobacteraceae</taxon>
        <taxon>Hymenobacter</taxon>
    </lineage>
</organism>